<name>A0A256LJ45_9LACO</name>
<accession>A0A256LJ45</accession>
<feature type="compositionally biased region" description="Basic and acidic residues" evidence="1">
    <location>
        <begin position="101"/>
        <end position="121"/>
    </location>
</feature>
<reference evidence="4 5" key="3">
    <citation type="submission" date="2017-09" db="EMBL/GenBank/DDBJ databases">
        <title>Tripartite evolution among Lactobacillus johnsonii, Lactobacillus taiwanensis, Lactobacillus reuteri and their rodent host.</title>
        <authorList>
            <person name="Wang T."/>
            <person name="Knowles S."/>
            <person name="Cheng C."/>
        </authorList>
    </citation>
    <scope>NUCLEOTIDE SEQUENCE [LARGE SCALE GENOMIC DNA]</scope>
    <source>
        <strain evidence="3 4">609q</strain>
        <strain evidence="2 5">609u</strain>
    </source>
</reference>
<evidence type="ECO:0000313" key="4">
    <source>
        <dbReference type="Proteomes" id="UP000215828"/>
    </source>
</evidence>
<gene>
    <name evidence="2" type="ORF">CBF53_01325</name>
    <name evidence="3" type="ORF">CBF70_01930</name>
</gene>
<protein>
    <submittedName>
        <fullName evidence="3">Uncharacterized protein</fullName>
    </submittedName>
</protein>
<sequence length="128" mass="15478">MYPRKEAKKKAFSYYKAWRKKSKDHTYAVMRDKLETYLKYIKINDLPMRFIQIGSTWFNGRFDDKLDLTPQKSSNQRYKQTKPVRKAMDWKAYEAEMAKEGTKKRPKLTEEERTKIFREFGSDSNTKI</sequence>
<evidence type="ECO:0000313" key="5">
    <source>
        <dbReference type="Proteomes" id="UP000216316"/>
    </source>
</evidence>
<dbReference type="Proteomes" id="UP000215828">
    <property type="component" value="Unassembled WGS sequence"/>
</dbReference>
<reference evidence="2" key="2">
    <citation type="submission" date="2017-05" db="EMBL/GenBank/DDBJ databases">
        <authorList>
            <person name="Lin X.B."/>
            <person name="Stothard P."/>
            <person name="Tasseva G."/>
            <person name="Walter J."/>
        </authorList>
    </citation>
    <scope>NUCLEOTIDE SEQUENCE</scope>
    <source>
        <strain evidence="2">609u</strain>
    </source>
</reference>
<evidence type="ECO:0000313" key="3">
    <source>
        <dbReference type="EMBL" id="OYR93036.1"/>
    </source>
</evidence>
<organism evidence="3 4">
    <name type="scientific">Lactobacillus taiwanensis</name>
    <dbReference type="NCBI Taxonomy" id="508451"/>
    <lineage>
        <taxon>Bacteria</taxon>
        <taxon>Bacillati</taxon>
        <taxon>Bacillota</taxon>
        <taxon>Bacilli</taxon>
        <taxon>Lactobacillales</taxon>
        <taxon>Lactobacillaceae</taxon>
        <taxon>Lactobacillus</taxon>
    </lineage>
</organism>
<dbReference type="Proteomes" id="UP000216316">
    <property type="component" value="Unassembled WGS sequence"/>
</dbReference>
<reference evidence="3 4" key="1">
    <citation type="submission" date="2017-04" db="EMBL/GenBank/DDBJ databases">
        <authorList>
            <person name="Afonso C.L."/>
            <person name="Miller P.J."/>
            <person name="Scott M.A."/>
            <person name="Spackman E."/>
            <person name="Goraichik I."/>
            <person name="Dimitrov K.M."/>
            <person name="Suarez D.L."/>
            <person name="Swayne D.E."/>
        </authorList>
    </citation>
    <scope>NUCLEOTIDE SEQUENCE [LARGE SCALE GENOMIC DNA]</scope>
    <source>
        <strain evidence="3 4">609q</strain>
    </source>
</reference>
<feature type="region of interest" description="Disordered" evidence="1">
    <location>
        <begin position="101"/>
        <end position="128"/>
    </location>
</feature>
<dbReference type="EMBL" id="NGNV01000003">
    <property type="protein sequence ID" value="OYR88983.1"/>
    <property type="molecule type" value="Genomic_DNA"/>
</dbReference>
<evidence type="ECO:0000256" key="1">
    <source>
        <dbReference type="SAM" id="MobiDB-lite"/>
    </source>
</evidence>
<dbReference type="EMBL" id="NGNX01000005">
    <property type="protein sequence ID" value="OYR93036.1"/>
    <property type="molecule type" value="Genomic_DNA"/>
</dbReference>
<keyword evidence="5" id="KW-1185">Reference proteome</keyword>
<proteinExistence type="predicted"/>
<comment type="caution">
    <text evidence="3">The sequence shown here is derived from an EMBL/GenBank/DDBJ whole genome shotgun (WGS) entry which is preliminary data.</text>
</comment>
<dbReference type="AlphaFoldDB" id="A0A256LJ45"/>
<evidence type="ECO:0000313" key="2">
    <source>
        <dbReference type="EMBL" id="OYR88983.1"/>
    </source>
</evidence>